<dbReference type="Pfam" id="PF07799">
    <property type="entry name" value="DUF1643"/>
    <property type="match status" value="1"/>
</dbReference>
<dbReference type="Proteomes" id="UP001470809">
    <property type="component" value="Chromosome"/>
</dbReference>
<reference evidence="1 2" key="2">
    <citation type="submission" date="2024-08" db="EMBL/GenBank/DDBJ databases">
        <title>Phylogenomic analyses of a clade within the roseobacter group suggest taxonomic reassignments of species of the genera Aestuariivita, Citreicella, Loktanella, Nautella, Pelagibaca, Ruegeria, Thalassobius, Thiobacimonas and Tropicibacter, and the proposal o.</title>
        <authorList>
            <person name="Jeon C.O."/>
        </authorList>
    </citation>
    <scope>NUCLEOTIDE SEQUENCE [LARGE SCALE GENOMIC DNA]</scope>
    <source>
        <strain evidence="1 2">SS1-5</strain>
    </source>
</reference>
<keyword evidence="2" id="KW-1185">Reference proteome</keyword>
<dbReference type="InterPro" id="IPR012441">
    <property type="entry name" value="DUF1643"/>
</dbReference>
<reference evidence="2" key="1">
    <citation type="submission" date="2024-04" db="EMBL/GenBank/DDBJ databases">
        <title>Phylogenomic analyses of a clade within the roseobacter group suggest taxonomic reassignments of species of the genera Aestuariivita, Citreicella, Loktanella, Nautella, Pelagibaca, Ruegeria, Thalassobius, Thiobacimonas and Tropicibacter, and the proposal o.</title>
        <authorList>
            <person name="Jeon C.O."/>
        </authorList>
    </citation>
    <scope>NUCLEOTIDE SEQUENCE [LARGE SCALE GENOMIC DNA]</scope>
    <source>
        <strain evidence="2">SS1-5</strain>
    </source>
</reference>
<dbReference type="RefSeq" id="WP_342077844.1">
    <property type="nucleotide sequence ID" value="NZ_CP151767.2"/>
</dbReference>
<dbReference type="AlphaFoldDB" id="A0AAN0MBC3"/>
<proteinExistence type="predicted"/>
<evidence type="ECO:0000313" key="1">
    <source>
        <dbReference type="EMBL" id="WZU68556.1"/>
    </source>
</evidence>
<dbReference type="KEGG" id="yrh:AABB31_06605"/>
<name>A0AAN0MBC3_9RHOB</name>
<protein>
    <submittedName>
        <fullName evidence="1">DUF1643 domain-containing protein</fullName>
    </submittedName>
</protein>
<organism evidence="1 2">
    <name type="scientific">Yoonia rhodophyticola</name>
    <dbReference type="NCBI Taxonomy" id="3137370"/>
    <lineage>
        <taxon>Bacteria</taxon>
        <taxon>Pseudomonadati</taxon>
        <taxon>Pseudomonadota</taxon>
        <taxon>Alphaproteobacteria</taxon>
        <taxon>Rhodobacterales</taxon>
        <taxon>Paracoccaceae</taxon>
        <taxon>Yoonia</taxon>
    </lineage>
</organism>
<evidence type="ECO:0000313" key="2">
    <source>
        <dbReference type="Proteomes" id="UP001470809"/>
    </source>
</evidence>
<dbReference type="EMBL" id="CP151767">
    <property type="protein sequence ID" value="WZU68556.1"/>
    <property type="molecule type" value="Genomic_DNA"/>
</dbReference>
<gene>
    <name evidence="1" type="ORF">AABB31_06605</name>
</gene>
<accession>A0AAN0MBC3</accession>
<sequence length="174" mass="19407">MITRTHHDGTTSSVATYSDCQRYRYALTRRWDPAGQQLLYIMLNPSRATEIDNDPTIERCQRRATQLGFGAFQAVNIFAWRETDPRQMRRAADPVGPENDQSIRDAVAGADMILAAWGTHGAHMGRGPAVAGLLRALGRPVHVLGLTKAGHPRHPLYVTYAQQPILWHINQTPS</sequence>